<reference evidence="1" key="1">
    <citation type="journal article" date="2008" name="J. Bacteriol.">
        <title>The evolution of class 1 integrons and the rise of antibiotic resistance.</title>
        <authorList>
            <person name="Gillings M."/>
            <person name="Boucher Y."/>
            <person name="Labbate M."/>
            <person name="Holmes A."/>
            <person name="Krishnan S."/>
            <person name="Holley M."/>
            <person name="Stokes H.W."/>
        </authorList>
    </citation>
    <scope>NUCLEOTIDE SEQUENCE</scope>
</reference>
<protein>
    <submittedName>
        <fullName evidence="1">Uncharacterized protein</fullName>
    </submittedName>
</protein>
<organism evidence="1">
    <name type="scientific">Hydrogenophaga sp. PL2G6</name>
    <dbReference type="NCBI Taxonomy" id="503997"/>
    <lineage>
        <taxon>Bacteria</taxon>
        <taxon>Pseudomonadati</taxon>
        <taxon>Pseudomonadota</taxon>
        <taxon>Betaproteobacteria</taxon>
        <taxon>Burkholderiales</taxon>
        <taxon>Comamonadaceae</taxon>
        <taxon>Hydrogenophaga</taxon>
    </lineage>
</organism>
<dbReference type="EMBL" id="EU327989">
    <property type="protein sequence ID" value="ACB12998.1"/>
    <property type="molecule type" value="Genomic_DNA"/>
</dbReference>
<name>B4Y322_9BURK</name>
<proteinExistence type="predicted"/>
<dbReference type="AlphaFoldDB" id="B4Y322"/>
<sequence length="90" mass="9951">MVNGIAGLMAAGSMCDNLRRHKVAQLCGQVLADCFLRRAFNEQRTPYRIDQPTYAPRTVDKKGVLSFRQLSVVHSGACAPGISLTTRPWM</sequence>
<evidence type="ECO:0000313" key="1">
    <source>
        <dbReference type="EMBL" id="ACB12998.1"/>
    </source>
</evidence>
<accession>B4Y322</accession>